<feature type="region of interest" description="Disordered" evidence="1">
    <location>
        <begin position="72"/>
        <end position="94"/>
    </location>
</feature>
<dbReference type="GeneID" id="7048514"/>
<dbReference type="RefSeq" id="XP_002174334.1">
    <property type="nucleotide sequence ID" value="XM_002174298.2"/>
</dbReference>
<dbReference type="OMA" id="YVTIQPT"/>
<keyword evidence="2" id="KW-1133">Transmembrane helix</keyword>
<keyword evidence="3" id="KW-0732">Signal</keyword>
<gene>
    <name evidence="4" type="ORF">SJAG_05291</name>
</gene>
<feature type="region of interest" description="Disordered" evidence="1">
    <location>
        <begin position="109"/>
        <end position="128"/>
    </location>
</feature>
<dbReference type="Proteomes" id="UP000001744">
    <property type="component" value="Unassembled WGS sequence"/>
</dbReference>
<feature type="signal peptide" evidence="3">
    <location>
        <begin position="1"/>
        <end position="20"/>
    </location>
</feature>
<evidence type="ECO:0000256" key="2">
    <source>
        <dbReference type="SAM" id="Phobius"/>
    </source>
</evidence>
<accession>B6K3I4</accession>
<keyword evidence="2" id="KW-0472">Membrane</keyword>
<keyword evidence="5" id="KW-1185">Reference proteome</keyword>
<name>B6K3I4_SCHJY</name>
<evidence type="ECO:0000256" key="3">
    <source>
        <dbReference type="SAM" id="SignalP"/>
    </source>
</evidence>
<evidence type="ECO:0000313" key="5">
    <source>
        <dbReference type="Proteomes" id="UP000001744"/>
    </source>
</evidence>
<evidence type="ECO:0000313" key="4">
    <source>
        <dbReference type="EMBL" id="EEB08041.1"/>
    </source>
</evidence>
<dbReference type="HOGENOM" id="CLU_1134128_0_0_1"/>
<feature type="chain" id="PRO_5002847484" description="Mid2 domain-containing protein" evidence="3">
    <location>
        <begin position="21"/>
        <end position="245"/>
    </location>
</feature>
<dbReference type="AlphaFoldDB" id="B6K3I4"/>
<evidence type="ECO:0000256" key="1">
    <source>
        <dbReference type="SAM" id="MobiDB-lite"/>
    </source>
</evidence>
<dbReference type="VEuPathDB" id="FungiDB:SJAG_05291"/>
<dbReference type="EMBL" id="KE651167">
    <property type="protein sequence ID" value="EEB08041.1"/>
    <property type="molecule type" value="Genomic_DNA"/>
</dbReference>
<organism evidence="4 5">
    <name type="scientific">Schizosaccharomyces japonicus (strain yFS275 / FY16936)</name>
    <name type="common">Fission yeast</name>
    <dbReference type="NCBI Taxonomy" id="402676"/>
    <lineage>
        <taxon>Eukaryota</taxon>
        <taxon>Fungi</taxon>
        <taxon>Dikarya</taxon>
        <taxon>Ascomycota</taxon>
        <taxon>Taphrinomycotina</taxon>
        <taxon>Schizosaccharomycetes</taxon>
        <taxon>Schizosaccharomycetales</taxon>
        <taxon>Schizosaccharomycetaceae</taxon>
        <taxon>Schizosaccharomyces</taxon>
    </lineage>
</organism>
<sequence>MRRNVFLLCVIALLASCVHAHQFPTYTPTPTTWTASIPTPVSHPQALQSNILHLDVESSSSAVVSPVVDQQSISSSSGSSSEASRSTTVSPITTSSAASVSSEATISTGTVTSQSAKSTTNTTDEREKETVTVYVTIQPTNIITTIFQFTSVASTIPAQSGIATIVPVVHTFTYGNVGTLVGVLVGTVVGMAVLLASVLVIARIWGPKLLLKNTYEDDQSAIEMDNFDNNRPQSNMPEITLASNF</sequence>
<reference evidence="4 5" key="1">
    <citation type="journal article" date="2011" name="Science">
        <title>Comparative functional genomics of the fission yeasts.</title>
        <authorList>
            <person name="Rhind N."/>
            <person name="Chen Z."/>
            <person name="Yassour M."/>
            <person name="Thompson D.A."/>
            <person name="Haas B.J."/>
            <person name="Habib N."/>
            <person name="Wapinski I."/>
            <person name="Roy S."/>
            <person name="Lin M.F."/>
            <person name="Heiman D.I."/>
            <person name="Young S.K."/>
            <person name="Furuya K."/>
            <person name="Guo Y."/>
            <person name="Pidoux A."/>
            <person name="Chen H.M."/>
            <person name="Robbertse B."/>
            <person name="Goldberg J.M."/>
            <person name="Aoki K."/>
            <person name="Bayne E.H."/>
            <person name="Berlin A.M."/>
            <person name="Desjardins C.A."/>
            <person name="Dobbs E."/>
            <person name="Dukaj L."/>
            <person name="Fan L."/>
            <person name="FitzGerald M.G."/>
            <person name="French C."/>
            <person name="Gujja S."/>
            <person name="Hansen K."/>
            <person name="Keifenheim D."/>
            <person name="Levin J.Z."/>
            <person name="Mosher R.A."/>
            <person name="Mueller C.A."/>
            <person name="Pfiffner J."/>
            <person name="Priest M."/>
            <person name="Russ C."/>
            <person name="Smialowska A."/>
            <person name="Swoboda P."/>
            <person name="Sykes S.M."/>
            <person name="Vaughn M."/>
            <person name="Vengrova S."/>
            <person name="Yoder R."/>
            <person name="Zeng Q."/>
            <person name="Allshire R."/>
            <person name="Baulcombe D."/>
            <person name="Birren B.W."/>
            <person name="Brown W."/>
            <person name="Ekwall K."/>
            <person name="Kellis M."/>
            <person name="Leatherwood J."/>
            <person name="Levin H."/>
            <person name="Margalit H."/>
            <person name="Martienssen R."/>
            <person name="Nieduszynski C.A."/>
            <person name="Spatafora J.W."/>
            <person name="Friedman N."/>
            <person name="Dalgaard J.Z."/>
            <person name="Baumann P."/>
            <person name="Niki H."/>
            <person name="Regev A."/>
            <person name="Nusbaum C."/>
        </authorList>
    </citation>
    <scope>NUCLEOTIDE SEQUENCE [LARGE SCALE GENOMIC DNA]</scope>
    <source>
        <strain evidence="5">yFS275 / FY16936</strain>
    </source>
</reference>
<proteinExistence type="predicted"/>
<protein>
    <recommendedName>
        <fullName evidence="6">Mid2 domain-containing protein</fullName>
    </recommendedName>
</protein>
<dbReference type="PROSITE" id="PS51257">
    <property type="entry name" value="PROKAR_LIPOPROTEIN"/>
    <property type="match status" value="1"/>
</dbReference>
<keyword evidence="2" id="KW-0812">Transmembrane</keyword>
<evidence type="ECO:0008006" key="6">
    <source>
        <dbReference type="Google" id="ProtNLM"/>
    </source>
</evidence>
<feature type="compositionally biased region" description="Polar residues" evidence="1">
    <location>
        <begin position="109"/>
        <end position="122"/>
    </location>
</feature>
<feature type="transmembrane region" description="Helical" evidence="2">
    <location>
        <begin position="180"/>
        <end position="202"/>
    </location>
</feature>
<dbReference type="JaponicusDB" id="SJAG_05291"/>